<dbReference type="SUPFAM" id="SSF53474">
    <property type="entry name" value="alpha/beta-Hydrolases"/>
    <property type="match status" value="1"/>
</dbReference>
<evidence type="ECO:0000313" key="6">
    <source>
        <dbReference type="Proteomes" id="UP000502894"/>
    </source>
</evidence>
<dbReference type="KEGG" id="lant:TUM19329_33500"/>
<dbReference type="PANTHER" id="PTHR42776">
    <property type="entry name" value="SERINE PEPTIDASE S9 FAMILY MEMBER"/>
    <property type="match status" value="1"/>
</dbReference>
<feature type="chain" id="PRO_5026297552" evidence="3">
    <location>
        <begin position="20"/>
        <end position="667"/>
    </location>
</feature>
<name>A0A6F8T931_9GAMM</name>
<dbReference type="Gene3D" id="3.40.50.1820">
    <property type="entry name" value="alpha/beta hydrolase"/>
    <property type="match status" value="1"/>
</dbReference>
<keyword evidence="3" id="KW-0732">Signal</keyword>
<dbReference type="SUPFAM" id="SSF82171">
    <property type="entry name" value="DPP6 N-terminal domain-like"/>
    <property type="match status" value="1"/>
</dbReference>
<feature type="signal peptide" evidence="3">
    <location>
        <begin position="1"/>
        <end position="19"/>
    </location>
</feature>
<sequence>MNRQLILLLLILILSIANANENQKFYGKQNNIFSFKRISQVLASPDGQQVAINVFQSKPDSLEKKWDYSLHIIDKVGHVSISNKINAISSLNWSPDGKAIAYLSDGKVFQSIWIEDVKTHTTQKLIEFKADISSFKWSPDGLSIAFTAEENTTKSEKSLSPIDISKNYRNHRLYRFFLGKTNTVDLLTQANYEVTDFDWAPDSQSIVFSFQPQIGARYSNQNKISILNLRTHAIKNVPYTINHTGTQPSYSPDGKWIAFSSNVEPSEFATQLNNDVNLNNRICILNNRSMRTHCLANTPNENPGIMGWSASSDQIFVLDAYKTLGYLIYALNINQNIPSKIISNMDGFIEPLTITLNRSHEVFGFGYETVSAAPEAFISKSVPFKLQQVSHFQSSVKKNTGTTSVIHWNSSDGKVIEGLLVTPINYNEEKKYPLFVAVHGGPAQAWAKRYLEGCDEYGQMIDPTTCLSNLLNLGFIVFQPNPRGSTGYGKTFRLANFADFGGGDYQDIISGVNHLIKKNIADPNHLAVGGWSFGGYMTAWIITQTDRFKAAISGAGNTDFISFSGTSDIPDYYVEYLGNTFWSADKLYIERAPISHVEKITTPLLIIHGENDVRVPSSQGYELYTALEQQHKSVKMLMLPNQGHLPTNANIIYKSIEEVGAWLKKAL</sequence>
<dbReference type="GO" id="GO:0006508">
    <property type="term" value="P:proteolysis"/>
    <property type="evidence" value="ECO:0007669"/>
    <property type="project" value="InterPro"/>
</dbReference>
<dbReference type="Pfam" id="PF00326">
    <property type="entry name" value="Peptidase_S9"/>
    <property type="match status" value="1"/>
</dbReference>
<dbReference type="PANTHER" id="PTHR42776:SF27">
    <property type="entry name" value="DIPEPTIDYL PEPTIDASE FAMILY MEMBER 6"/>
    <property type="match status" value="1"/>
</dbReference>
<dbReference type="InterPro" id="IPR029058">
    <property type="entry name" value="AB_hydrolase_fold"/>
</dbReference>
<organism evidence="5 6">
    <name type="scientific">Legionella antarctica</name>
    <dbReference type="NCBI Taxonomy" id="2708020"/>
    <lineage>
        <taxon>Bacteria</taxon>
        <taxon>Pseudomonadati</taxon>
        <taxon>Pseudomonadota</taxon>
        <taxon>Gammaproteobacteria</taxon>
        <taxon>Legionellales</taxon>
        <taxon>Legionellaceae</taxon>
        <taxon>Legionella</taxon>
    </lineage>
</organism>
<proteinExistence type="predicted"/>
<evidence type="ECO:0000256" key="1">
    <source>
        <dbReference type="ARBA" id="ARBA00022801"/>
    </source>
</evidence>
<evidence type="ECO:0000256" key="3">
    <source>
        <dbReference type="SAM" id="SignalP"/>
    </source>
</evidence>
<feature type="domain" description="Peptidase S9 prolyl oligopeptidase catalytic" evidence="4">
    <location>
        <begin position="470"/>
        <end position="667"/>
    </location>
</feature>
<keyword evidence="2" id="KW-0720">Serine protease</keyword>
<evidence type="ECO:0000256" key="2">
    <source>
        <dbReference type="ARBA" id="ARBA00022825"/>
    </source>
</evidence>
<keyword evidence="1" id="KW-0378">Hydrolase</keyword>
<evidence type="ECO:0000313" key="5">
    <source>
        <dbReference type="EMBL" id="BCA96989.1"/>
    </source>
</evidence>
<keyword evidence="6" id="KW-1185">Reference proteome</keyword>
<dbReference type="EMBL" id="AP022839">
    <property type="protein sequence ID" value="BCA96989.1"/>
    <property type="molecule type" value="Genomic_DNA"/>
</dbReference>
<dbReference type="RefSeq" id="WP_173238209.1">
    <property type="nucleotide sequence ID" value="NZ_AP022839.1"/>
</dbReference>
<dbReference type="InterPro" id="IPR001375">
    <property type="entry name" value="Peptidase_S9_cat"/>
</dbReference>
<protein>
    <submittedName>
        <fullName evidence="5">Peptidase S9</fullName>
    </submittedName>
</protein>
<dbReference type="GO" id="GO:0004252">
    <property type="term" value="F:serine-type endopeptidase activity"/>
    <property type="evidence" value="ECO:0007669"/>
    <property type="project" value="TreeGrafter"/>
</dbReference>
<dbReference type="AlphaFoldDB" id="A0A6F8T931"/>
<accession>A0A6F8T931</accession>
<reference evidence="5" key="1">
    <citation type="journal article" date="2020" name="Microbiol. Resour. Announc.">
        <title>Complete Genome Sequence of Novel Psychrotolerant Legionella Strain TUM19329, Isolated from Antarctic Lake Sediment.</title>
        <authorList>
            <person name="Shimada S."/>
            <person name="Nakai R."/>
            <person name="Aoki K."/>
            <person name="Shimoeda N."/>
            <person name="Ohno G."/>
            <person name="Miyazaki Y."/>
            <person name="Kudoh S."/>
            <person name="Imura S."/>
            <person name="Watanabe K."/>
            <person name="Ishii Y."/>
            <person name="Tateda K."/>
        </authorList>
    </citation>
    <scope>NUCLEOTIDE SEQUENCE [LARGE SCALE GENOMIC DNA]</scope>
    <source>
        <strain evidence="5">TUM19329</strain>
    </source>
</reference>
<evidence type="ECO:0000259" key="4">
    <source>
        <dbReference type="Pfam" id="PF00326"/>
    </source>
</evidence>
<dbReference type="InterPro" id="IPR011042">
    <property type="entry name" value="6-blade_b-propeller_TolB-like"/>
</dbReference>
<keyword evidence="2" id="KW-0645">Protease</keyword>
<dbReference type="InterPro" id="IPR011659">
    <property type="entry name" value="WD40"/>
</dbReference>
<dbReference type="Gene3D" id="2.120.10.30">
    <property type="entry name" value="TolB, C-terminal domain"/>
    <property type="match status" value="2"/>
</dbReference>
<gene>
    <name evidence="5" type="ORF">TUM19329_33500</name>
</gene>
<dbReference type="Pfam" id="PF07676">
    <property type="entry name" value="PD40"/>
    <property type="match status" value="3"/>
</dbReference>
<dbReference type="Proteomes" id="UP000502894">
    <property type="component" value="Chromosome"/>
</dbReference>